<dbReference type="PANTHER" id="PTHR37694">
    <property type="entry name" value="SLR8022 PROTEIN"/>
    <property type="match status" value="1"/>
</dbReference>
<evidence type="ECO:0000313" key="1">
    <source>
        <dbReference type="EMBL" id="NYE71180.1"/>
    </source>
</evidence>
<dbReference type="PANTHER" id="PTHR37694:SF1">
    <property type="entry name" value="SLR8022 PROTEIN"/>
    <property type="match status" value="1"/>
</dbReference>
<evidence type="ECO:0000313" key="2">
    <source>
        <dbReference type="Proteomes" id="UP000569914"/>
    </source>
</evidence>
<dbReference type="SUPFAM" id="SSF51182">
    <property type="entry name" value="RmlC-like cupins"/>
    <property type="match status" value="1"/>
</dbReference>
<sequence>MNDHAAQHQPADLAGLATDLLAQAGSATARRASRTLISGAAQRATLTVLLKDAELGEHFAPPAASLQVISGEVELCVGERRQPIRAGELVAVPRQRHGLRALTDAAILLTVAVD</sequence>
<dbReference type="Gene3D" id="2.60.120.10">
    <property type="entry name" value="Jelly Rolls"/>
    <property type="match status" value="1"/>
</dbReference>
<dbReference type="RefSeq" id="WP_218871251.1">
    <property type="nucleotide sequence ID" value="NZ_JACCBU010000001.1"/>
</dbReference>
<keyword evidence="1" id="KW-0560">Oxidoreductase</keyword>
<dbReference type="Proteomes" id="UP000569914">
    <property type="component" value="Unassembled WGS sequence"/>
</dbReference>
<accession>A0A7Y9I6K5</accession>
<proteinExistence type="predicted"/>
<dbReference type="GO" id="GO:0051213">
    <property type="term" value="F:dioxygenase activity"/>
    <property type="evidence" value="ECO:0007669"/>
    <property type="project" value="UniProtKB-KW"/>
</dbReference>
<keyword evidence="2" id="KW-1185">Reference proteome</keyword>
<dbReference type="InterPro" id="IPR011051">
    <property type="entry name" value="RmlC_Cupin_sf"/>
</dbReference>
<keyword evidence="1" id="KW-0223">Dioxygenase</keyword>
<dbReference type="EMBL" id="JACCBU010000001">
    <property type="protein sequence ID" value="NYE71180.1"/>
    <property type="molecule type" value="Genomic_DNA"/>
</dbReference>
<comment type="caution">
    <text evidence="1">The sequence shown here is derived from an EMBL/GenBank/DDBJ whole genome shotgun (WGS) entry which is preliminary data.</text>
</comment>
<organism evidence="1 2">
    <name type="scientific">Microlunatus parietis</name>
    <dbReference type="NCBI Taxonomy" id="682979"/>
    <lineage>
        <taxon>Bacteria</taxon>
        <taxon>Bacillati</taxon>
        <taxon>Actinomycetota</taxon>
        <taxon>Actinomycetes</taxon>
        <taxon>Propionibacteriales</taxon>
        <taxon>Propionibacteriaceae</taxon>
        <taxon>Microlunatus</taxon>
    </lineage>
</organism>
<protein>
    <submittedName>
        <fullName evidence="1">Quercetin dioxygenase-like cupin family protein</fullName>
    </submittedName>
</protein>
<dbReference type="InterPro" id="IPR014710">
    <property type="entry name" value="RmlC-like_jellyroll"/>
</dbReference>
<dbReference type="AlphaFoldDB" id="A0A7Y9I6K5"/>
<name>A0A7Y9I6K5_9ACTN</name>
<reference evidence="1 2" key="1">
    <citation type="submission" date="2020-07" db="EMBL/GenBank/DDBJ databases">
        <title>Sequencing the genomes of 1000 actinobacteria strains.</title>
        <authorList>
            <person name="Klenk H.-P."/>
        </authorList>
    </citation>
    <scope>NUCLEOTIDE SEQUENCE [LARGE SCALE GENOMIC DNA]</scope>
    <source>
        <strain evidence="1 2">DSM 22083</strain>
    </source>
</reference>
<gene>
    <name evidence="1" type="ORF">BKA15_002509</name>
</gene>